<dbReference type="Proteomes" id="UP000094527">
    <property type="component" value="Unassembled WGS sequence"/>
</dbReference>
<organism evidence="1 2">
    <name type="scientific">Orchesella cincta</name>
    <name type="common">Springtail</name>
    <name type="synonym">Podura cincta</name>
    <dbReference type="NCBI Taxonomy" id="48709"/>
    <lineage>
        <taxon>Eukaryota</taxon>
        <taxon>Metazoa</taxon>
        <taxon>Ecdysozoa</taxon>
        <taxon>Arthropoda</taxon>
        <taxon>Hexapoda</taxon>
        <taxon>Collembola</taxon>
        <taxon>Entomobryomorpha</taxon>
        <taxon>Entomobryoidea</taxon>
        <taxon>Orchesellidae</taxon>
        <taxon>Orchesellinae</taxon>
        <taxon>Orchesella</taxon>
    </lineage>
</organism>
<comment type="caution">
    <text evidence="1">The sequence shown here is derived from an EMBL/GenBank/DDBJ whole genome shotgun (WGS) entry which is preliminary data.</text>
</comment>
<accession>A0A1D2M670</accession>
<evidence type="ECO:0000313" key="2">
    <source>
        <dbReference type="Proteomes" id="UP000094527"/>
    </source>
</evidence>
<gene>
    <name evidence="1" type="ORF">Ocin01_18215</name>
</gene>
<dbReference type="EMBL" id="LJIJ01003560">
    <property type="protein sequence ID" value="ODM88469.1"/>
    <property type="molecule type" value="Genomic_DNA"/>
</dbReference>
<evidence type="ECO:0000313" key="1">
    <source>
        <dbReference type="EMBL" id="ODM88469.1"/>
    </source>
</evidence>
<dbReference type="AlphaFoldDB" id="A0A1D2M670"/>
<sequence>MEQTNDQPAGAELISLVLRYLNTEGSKTLEHSRESNHHQ</sequence>
<reference evidence="1 2" key="1">
    <citation type="journal article" date="2016" name="Genome Biol. Evol.">
        <title>Gene Family Evolution Reflects Adaptation to Soil Environmental Stressors in the Genome of the Collembolan Orchesella cincta.</title>
        <authorList>
            <person name="Faddeeva-Vakhrusheva A."/>
            <person name="Derks M.F."/>
            <person name="Anvar S.Y."/>
            <person name="Agamennone V."/>
            <person name="Suring W."/>
            <person name="Smit S."/>
            <person name="van Straalen N.M."/>
            <person name="Roelofs D."/>
        </authorList>
    </citation>
    <scope>NUCLEOTIDE SEQUENCE [LARGE SCALE GENOMIC DNA]</scope>
    <source>
        <tissue evidence="1">Mixed pool</tissue>
    </source>
</reference>
<keyword evidence="2" id="KW-1185">Reference proteome</keyword>
<name>A0A1D2M670_ORCCI</name>
<protein>
    <submittedName>
        <fullName evidence="1">Uncharacterized protein</fullName>
    </submittedName>
</protein>
<proteinExistence type="predicted"/>